<comment type="caution">
    <text evidence="1">The sequence shown here is derived from an EMBL/GenBank/DDBJ whole genome shotgun (WGS) entry which is preliminary data.</text>
</comment>
<proteinExistence type="predicted"/>
<keyword evidence="2" id="KW-1185">Reference proteome</keyword>
<dbReference type="Proteomes" id="UP000693946">
    <property type="component" value="Linkage Group LG19"/>
</dbReference>
<gene>
    <name evidence="1" type="ORF">JOB18_010702</name>
</gene>
<protein>
    <submittedName>
        <fullName evidence="1">Uncharacterized protein</fullName>
    </submittedName>
</protein>
<dbReference type="EMBL" id="JAGKHQ010000011">
    <property type="protein sequence ID" value="KAG7504514.1"/>
    <property type="molecule type" value="Genomic_DNA"/>
</dbReference>
<name>A0AAV6RJ25_SOLSE</name>
<accession>A0AAV6RJ25</accession>
<evidence type="ECO:0000313" key="2">
    <source>
        <dbReference type="Proteomes" id="UP000693946"/>
    </source>
</evidence>
<sequence length="113" mass="11803">MGGEGSMGDRVFLHHLSVGMGSVPRVAMPGQVHPQAEPQLWAEQLGGSGPSGCKSPTSEQSAVFCCMVRQSGAEQIPETSDILVLVGPEAAAYASHMTPTKVNRSDPEIILST</sequence>
<dbReference type="AlphaFoldDB" id="A0AAV6RJ25"/>
<evidence type="ECO:0000313" key="1">
    <source>
        <dbReference type="EMBL" id="KAG7504514.1"/>
    </source>
</evidence>
<reference evidence="1 2" key="1">
    <citation type="journal article" date="2021" name="Sci. Rep.">
        <title>Chromosome anchoring in Senegalese sole (Solea senegalensis) reveals sex-associated markers and genome rearrangements in flatfish.</title>
        <authorList>
            <person name="Guerrero-Cozar I."/>
            <person name="Gomez-Garrido J."/>
            <person name="Berbel C."/>
            <person name="Martinez-Blanch J.F."/>
            <person name="Alioto T."/>
            <person name="Claros M.G."/>
            <person name="Gagnaire P.A."/>
            <person name="Manchado M."/>
        </authorList>
    </citation>
    <scope>NUCLEOTIDE SEQUENCE [LARGE SCALE GENOMIC DNA]</scope>
    <source>
        <strain evidence="1">Sse05_10M</strain>
    </source>
</reference>
<organism evidence="1 2">
    <name type="scientific">Solea senegalensis</name>
    <name type="common">Senegalese sole</name>
    <dbReference type="NCBI Taxonomy" id="28829"/>
    <lineage>
        <taxon>Eukaryota</taxon>
        <taxon>Metazoa</taxon>
        <taxon>Chordata</taxon>
        <taxon>Craniata</taxon>
        <taxon>Vertebrata</taxon>
        <taxon>Euteleostomi</taxon>
        <taxon>Actinopterygii</taxon>
        <taxon>Neopterygii</taxon>
        <taxon>Teleostei</taxon>
        <taxon>Neoteleostei</taxon>
        <taxon>Acanthomorphata</taxon>
        <taxon>Carangaria</taxon>
        <taxon>Pleuronectiformes</taxon>
        <taxon>Pleuronectoidei</taxon>
        <taxon>Soleidae</taxon>
        <taxon>Solea</taxon>
    </lineage>
</organism>